<dbReference type="AlphaFoldDB" id="A0A2I0I753"/>
<sequence>MGNGMTAMVVGGGAGVWRDSDVGMVAVLGWQLCWLGWPWLNVDDLLLTGSDGRGLVEIDTSITWKSSNLTRVHFYCNVTVPKGPSQFEASLETPELRDYCRGKAKVHGVYTNPNILGHPSHFDCLLTLQNRVKVGDTEDKEKLFRFVNLSVYRVHDLMDRRCGCNQ</sequence>
<name>A0A2I0I753_PUNGR</name>
<keyword evidence="2" id="KW-1185">Reference proteome</keyword>
<comment type="caution">
    <text evidence="1">The sequence shown here is derived from an EMBL/GenBank/DDBJ whole genome shotgun (WGS) entry which is preliminary data.</text>
</comment>
<organism evidence="1 2">
    <name type="scientific">Punica granatum</name>
    <name type="common">Pomegranate</name>
    <dbReference type="NCBI Taxonomy" id="22663"/>
    <lineage>
        <taxon>Eukaryota</taxon>
        <taxon>Viridiplantae</taxon>
        <taxon>Streptophyta</taxon>
        <taxon>Embryophyta</taxon>
        <taxon>Tracheophyta</taxon>
        <taxon>Spermatophyta</taxon>
        <taxon>Magnoliopsida</taxon>
        <taxon>eudicotyledons</taxon>
        <taxon>Gunneridae</taxon>
        <taxon>Pentapetalae</taxon>
        <taxon>rosids</taxon>
        <taxon>malvids</taxon>
        <taxon>Myrtales</taxon>
        <taxon>Lythraceae</taxon>
        <taxon>Punica</taxon>
    </lineage>
</organism>
<dbReference type="EMBL" id="PGOL01003762">
    <property type="protein sequence ID" value="PKI39807.1"/>
    <property type="molecule type" value="Genomic_DNA"/>
</dbReference>
<evidence type="ECO:0000313" key="2">
    <source>
        <dbReference type="Proteomes" id="UP000233551"/>
    </source>
</evidence>
<accession>A0A2I0I753</accession>
<dbReference type="Proteomes" id="UP000233551">
    <property type="component" value="Unassembled WGS sequence"/>
</dbReference>
<evidence type="ECO:0000313" key="1">
    <source>
        <dbReference type="EMBL" id="PKI39807.1"/>
    </source>
</evidence>
<proteinExistence type="predicted"/>
<gene>
    <name evidence="1" type="ORF">CRG98_039852</name>
</gene>
<reference evidence="1 2" key="1">
    <citation type="submission" date="2017-11" db="EMBL/GenBank/DDBJ databases">
        <title>De-novo sequencing of pomegranate (Punica granatum L.) genome.</title>
        <authorList>
            <person name="Akparov Z."/>
            <person name="Amiraslanov A."/>
            <person name="Hajiyeva S."/>
            <person name="Abbasov M."/>
            <person name="Kaur K."/>
            <person name="Hamwieh A."/>
            <person name="Solovyev V."/>
            <person name="Salamov A."/>
            <person name="Braich B."/>
            <person name="Kosarev P."/>
            <person name="Mahmoud A."/>
            <person name="Hajiyev E."/>
            <person name="Babayeva S."/>
            <person name="Izzatullayeva V."/>
            <person name="Mammadov A."/>
            <person name="Mammadov A."/>
            <person name="Sharifova S."/>
            <person name="Ojaghi J."/>
            <person name="Eynullazada K."/>
            <person name="Bayramov B."/>
            <person name="Abdulazimova A."/>
            <person name="Shahmuradov I."/>
        </authorList>
    </citation>
    <scope>NUCLEOTIDE SEQUENCE [LARGE SCALE GENOMIC DNA]</scope>
    <source>
        <strain evidence="2">cv. AG2017</strain>
        <tissue evidence="1">Leaf</tissue>
    </source>
</reference>
<protein>
    <submittedName>
        <fullName evidence="1">Uncharacterized protein</fullName>
    </submittedName>
</protein>